<feature type="region of interest" description="Disordered" evidence="1">
    <location>
        <begin position="72"/>
        <end position="348"/>
    </location>
</feature>
<feature type="compositionally biased region" description="Low complexity" evidence="1">
    <location>
        <begin position="199"/>
        <end position="221"/>
    </location>
</feature>
<evidence type="ECO:0000256" key="1">
    <source>
        <dbReference type="SAM" id="MobiDB-lite"/>
    </source>
</evidence>
<feature type="compositionally biased region" description="Low complexity" evidence="1">
    <location>
        <begin position="251"/>
        <end position="277"/>
    </location>
</feature>
<evidence type="ECO:0000259" key="2">
    <source>
        <dbReference type="PROSITE" id="PS51673"/>
    </source>
</evidence>
<proteinExistence type="predicted"/>
<feature type="compositionally biased region" description="Basic and acidic residues" evidence="1">
    <location>
        <begin position="169"/>
        <end position="192"/>
    </location>
</feature>
<feature type="domain" description="SUZ" evidence="2">
    <location>
        <begin position="96"/>
        <end position="199"/>
    </location>
</feature>
<gene>
    <name evidence="3" type="ORF">Cpir12675_005000</name>
</gene>
<dbReference type="PROSITE" id="PS51673">
    <property type="entry name" value="SUZ"/>
    <property type="match status" value="1"/>
</dbReference>
<keyword evidence="4" id="KW-1185">Reference proteome</keyword>
<evidence type="ECO:0000313" key="4">
    <source>
        <dbReference type="Proteomes" id="UP001583280"/>
    </source>
</evidence>
<dbReference type="EMBL" id="JAWDJO010000156">
    <property type="protein sequence ID" value="KAL1891350.1"/>
    <property type="molecule type" value="Genomic_DNA"/>
</dbReference>
<name>A0ABR3YTK0_9PEZI</name>
<comment type="caution">
    <text evidence="3">The sequence shown here is derived from an EMBL/GenBank/DDBJ whole genome shotgun (WGS) entry which is preliminary data.</text>
</comment>
<organism evidence="3 4">
    <name type="scientific">Ceratocystis pirilliformis</name>
    <dbReference type="NCBI Taxonomy" id="259994"/>
    <lineage>
        <taxon>Eukaryota</taxon>
        <taxon>Fungi</taxon>
        <taxon>Dikarya</taxon>
        <taxon>Ascomycota</taxon>
        <taxon>Pezizomycotina</taxon>
        <taxon>Sordariomycetes</taxon>
        <taxon>Hypocreomycetidae</taxon>
        <taxon>Microascales</taxon>
        <taxon>Ceratocystidaceae</taxon>
        <taxon>Ceratocystis</taxon>
    </lineage>
</organism>
<accession>A0ABR3YTK0</accession>
<feature type="compositionally biased region" description="Low complexity" evidence="1">
    <location>
        <begin position="99"/>
        <end position="108"/>
    </location>
</feature>
<sequence>MTSSQAVPNAWDDDDWSKAADSLTNQTQACTLGFASSTVKPKLSRAQQEALHREENRRIWEAADAAQPFSFLDASKTGIAPPETFRQVRVLSRKPPTPTSRTPQSPVPGSGSDSGMRNDLSTSMPGSVLARPSGPTSVSPSALAAPSATASDSDEDDADDSICKPVLSLHERMAKQAREREEKQRRYDEARAKIFGAPASTQASTGSVSSAASGAVNSNSSGIGPTNGGLNAGLSGSLPRGRGGRGKTSRGRGNSSNNINSYGPGSFEDTQSSSSTRGSRRRPARTPGSIPPGMGTNGGNSTARDEPVHAIRAPRNPPEPGSRGGFAAGNRGGRGRGGAVAGGGVSLM</sequence>
<feature type="compositionally biased region" description="Gly residues" evidence="1">
    <location>
        <begin position="322"/>
        <end position="348"/>
    </location>
</feature>
<dbReference type="InterPro" id="IPR024771">
    <property type="entry name" value="SUZ"/>
</dbReference>
<reference evidence="3 4" key="1">
    <citation type="journal article" date="2024" name="IMA Fungus">
        <title>IMA Genome - F19 : A genome assembly and annotation guide to empower mycologists, including annotated draft genome sequences of Ceratocystis pirilliformis, Diaporthe australafricana, Fusarium ophioides, Paecilomyces lecythidis, and Sporothrix stenoceras.</title>
        <authorList>
            <person name="Aylward J."/>
            <person name="Wilson A.M."/>
            <person name="Visagie C.M."/>
            <person name="Spraker J."/>
            <person name="Barnes I."/>
            <person name="Buitendag C."/>
            <person name="Ceriani C."/>
            <person name="Del Mar Angel L."/>
            <person name="du Plessis D."/>
            <person name="Fuchs T."/>
            <person name="Gasser K."/>
            <person name="Kramer D."/>
            <person name="Li W."/>
            <person name="Munsamy K."/>
            <person name="Piso A."/>
            <person name="Price J.L."/>
            <person name="Sonnekus B."/>
            <person name="Thomas C."/>
            <person name="van der Nest A."/>
            <person name="van Dijk A."/>
            <person name="van Heerden A."/>
            <person name="van Vuuren N."/>
            <person name="Yilmaz N."/>
            <person name="Duong T.A."/>
            <person name="van der Merwe N.A."/>
            <person name="Wingfield M.J."/>
            <person name="Wingfield B.D."/>
        </authorList>
    </citation>
    <scope>NUCLEOTIDE SEQUENCE [LARGE SCALE GENOMIC DNA]</scope>
    <source>
        <strain evidence="3 4">CMW 12675</strain>
    </source>
</reference>
<feature type="compositionally biased region" description="Low complexity" evidence="1">
    <location>
        <begin position="139"/>
        <end position="151"/>
    </location>
</feature>
<dbReference type="Proteomes" id="UP001583280">
    <property type="component" value="Unassembled WGS sequence"/>
</dbReference>
<dbReference type="Pfam" id="PF12752">
    <property type="entry name" value="SUZ"/>
    <property type="match status" value="1"/>
</dbReference>
<feature type="compositionally biased region" description="Polar residues" evidence="1">
    <location>
        <begin position="111"/>
        <end position="125"/>
    </location>
</feature>
<protein>
    <recommendedName>
        <fullName evidence="2">SUZ domain-containing protein</fullName>
    </recommendedName>
</protein>
<evidence type="ECO:0000313" key="3">
    <source>
        <dbReference type="EMBL" id="KAL1891350.1"/>
    </source>
</evidence>